<feature type="domain" description="HD" evidence="3">
    <location>
        <begin position="19"/>
        <end position="184"/>
    </location>
</feature>
<dbReference type="Proteomes" id="UP000535415">
    <property type="component" value="Unassembled WGS sequence"/>
</dbReference>
<keyword evidence="5" id="KW-1185">Reference proteome</keyword>
<evidence type="ECO:0000256" key="1">
    <source>
        <dbReference type="ARBA" id="ARBA00022723"/>
    </source>
</evidence>
<dbReference type="PANTHER" id="PTHR11845:SF13">
    <property type="entry name" value="5'-DEOXYNUCLEOTIDASE HDDC2"/>
    <property type="match status" value="1"/>
</dbReference>
<evidence type="ECO:0000313" key="5">
    <source>
        <dbReference type="Proteomes" id="UP000535415"/>
    </source>
</evidence>
<dbReference type="AlphaFoldDB" id="A0A7W9BJA5"/>
<dbReference type="GO" id="GO:0005737">
    <property type="term" value="C:cytoplasm"/>
    <property type="evidence" value="ECO:0007669"/>
    <property type="project" value="TreeGrafter"/>
</dbReference>
<dbReference type="InterPro" id="IPR006674">
    <property type="entry name" value="HD_domain"/>
</dbReference>
<comment type="caution">
    <text evidence="4">The sequence shown here is derived from an EMBL/GenBank/DDBJ whole genome shotgun (WGS) entry which is preliminary data.</text>
</comment>
<proteinExistence type="predicted"/>
<sequence>MTDQSSARIAAQFAFLTEADRLKSVLRATKLCDGSRFENTGEHSWHVALYALVMAEHAAKPVDVSRVIKMMLIHDLVEIDAGDTPIHSAAALDPALQAAEEQTAADRIFGLLPADQAADFRALWDEFEAAETDDAIFAKSIDRVQPVISNLETGGQSWLEYNVSRDQLEHRVGGKVSRGAPALWTALKQRLDLWFNAR</sequence>
<evidence type="ECO:0000259" key="3">
    <source>
        <dbReference type="Pfam" id="PF13023"/>
    </source>
</evidence>
<gene>
    <name evidence="4" type="ORF">FHS72_001220</name>
</gene>
<evidence type="ECO:0000256" key="2">
    <source>
        <dbReference type="ARBA" id="ARBA00022801"/>
    </source>
</evidence>
<dbReference type="InterPro" id="IPR039356">
    <property type="entry name" value="YfbR/HDDC2"/>
</dbReference>
<protein>
    <submittedName>
        <fullName evidence="4">Putative hydrolase of HD superfamily</fullName>
    </submittedName>
</protein>
<dbReference type="GO" id="GO:0046872">
    <property type="term" value="F:metal ion binding"/>
    <property type="evidence" value="ECO:0007669"/>
    <property type="project" value="UniProtKB-KW"/>
</dbReference>
<organism evidence="4 5">
    <name type="scientific">Yoonia ponticola</name>
    <dbReference type="NCBI Taxonomy" id="1524255"/>
    <lineage>
        <taxon>Bacteria</taxon>
        <taxon>Pseudomonadati</taxon>
        <taxon>Pseudomonadota</taxon>
        <taxon>Alphaproteobacteria</taxon>
        <taxon>Rhodobacterales</taxon>
        <taxon>Paracoccaceae</taxon>
        <taxon>Yoonia</taxon>
    </lineage>
</organism>
<accession>A0A7W9BJA5</accession>
<name>A0A7W9BJA5_9RHOB</name>
<reference evidence="4 5" key="1">
    <citation type="submission" date="2020-08" db="EMBL/GenBank/DDBJ databases">
        <title>Genomic Encyclopedia of Type Strains, Phase IV (KMG-IV): sequencing the most valuable type-strain genomes for metagenomic binning, comparative biology and taxonomic classification.</title>
        <authorList>
            <person name="Goeker M."/>
        </authorList>
    </citation>
    <scope>NUCLEOTIDE SEQUENCE [LARGE SCALE GENOMIC DNA]</scope>
    <source>
        <strain evidence="4 5">DSM 101064</strain>
    </source>
</reference>
<dbReference type="GO" id="GO:0002953">
    <property type="term" value="F:5'-deoxynucleotidase activity"/>
    <property type="evidence" value="ECO:0007669"/>
    <property type="project" value="InterPro"/>
</dbReference>
<keyword evidence="1" id="KW-0479">Metal-binding</keyword>
<dbReference type="Pfam" id="PF13023">
    <property type="entry name" value="HD_3"/>
    <property type="match status" value="1"/>
</dbReference>
<dbReference type="EMBL" id="JACIJM010000003">
    <property type="protein sequence ID" value="MBB5721608.1"/>
    <property type="molecule type" value="Genomic_DNA"/>
</dbReference>
<dbReference type="SUPFAM" id="SSF109604">
    <property type="entry name" value="HD-domain/PDEase-like"/>
    <property type="match status" value="1"/>
</dbReference>
<dbReference type="PANTHER" id="PTHR11845">
    <property type="entry name" value="5'-DEOXYNUCLEOTIDASE HDDC2"/>
    <property type="match status" value="1"/>
</dbReference>
<keyword evidence="2 4" id="KW-0378">Hydrolase</keyword>
<evidence type="ECO:0000313" key="4">
    <source>
        <dbReference type="EMBL" id="MBB5721608.1"/>
    </source>
</evidence>
<dbReference type="RefSeq" id="WP_183527092.1">
    <property type="nucleotide sequence ID" value="NZ_JACIJM010000003.1"/>
</dbReference>
<dbReference type="Gene3D" id="1.10.3210.10">
    <property type="entry name" value="Hypothetical protein af1432"/>
    <property type="match status" value="1"/>
</dbReference>